<reference evidence="1 2" key="1">
    <citation type="journal article" date="2015" name="Int. J. Syst. Evol. Microbiol.">
        <title>Acinetobacter equi sp. nov. isolated from horse faeces.</title>
        <authorList>
            <person name="Poppel M.T."/>
            <person name="Skiebe E."/>
            <person name="Laue M."/>
            <person name="Bergmann H."/>
            <person name="Ebersberger I."/>
            <person name="Garn T."/>
            <person name="Fruth A."/>
            <person name="Baumgardt S."/>
            <person name="Busse H.J."/>
            <person name="Wilharm G."/>
        </authorList>
    </citation>
    <scope>NUCLEOTIDE SEQUENCE [LARGE SCALE GENOMIC DNA]</scope>
    <source>
        <strain evidence="1 2">114</strain>
    </source>
</reference>
<dbReference type="InterPro" id="IPR007939">
    <property type="entry name" value="Cu-R_B_prcur"/>
</dbReference>
<sequence length="243" mass="28393">MNHKNSNVKAYEESVPYDPPVVHADHSSEHGGQINVSTEIETKWLKEDGQGAFHNQLEMWLGTDENKLFLQLNSEKPESERTKYETKLMYSRAFEEFWDIQVGLRHTYHPDHEENKSQTYFVVGLNGLAPYFFDTDINFYTGKDQQFLLNIETDRDVLLTQKLILQPYLHSDIVFCDHSKYAKKSGLSEIRAGSELRYEITKQVMPFIDIGYKYERGDKQTAWQDEESSEHGWVYGAGIQFLF</sequence>
<organism evidence="1 2">
    <name type="scientific">Acinetobacter equi</name>
    <dbReference type="NCBI Taxonomy" id="1324350"/>
    <lineage>
        <taxon>Bacteria</taxon>
        <taxon>Pseudomonadati</taxon>
        <taxon>Pseudomonadota</taxon>
        <taxon>Gammaproteobacteria</taxon>
        <taxon>Moraxellales</taxon>
        <taxon>Moraxellaceae</taxon>
        <taxon>Acinetobacter</taxon>
    </lineage>
</organism>
<accession>A0A0N9W4E5</accession>
<keyword evidence="2" id="KW-1185">Reference proteome</keyword>
<dbReference type="STRING" id="1324350.AOY20_01080"/>
<dbReference type="GO" id="GO:0006878">
    <property type="term" value="P:intracellular copper ion homeostasis"/>
    <property type="evidence" value="ECO:0007669"/>
    <property type="project" value="InterPro"/>
</dbReference>
<evidence type="ECO:0000313" key="1">
    <source>
        <dbReference type="EMBL" id="ALH96639.1"/>
    </source>
</evidence>
<proteinExistence type="predicted"/>
<protein>
    <recommendedName>
        <fullName evidence="3">Copper resistance protein CopB</fullName>
    </recommendedName>
</protein>
<evidence type="ECO:0000313" key="2">
    <source>
        <dbReference type="Proteomes" id="UP000064939"/>
    </source>
</evidence>
<dbReference type="AlphaFoldDB" id="A0A0N9W4E5"/>
<dbReference type="Proteomes" id="UP000064939">
    <property type="component" value="Chromosome"/>
</dbReference>
<gene>
    <name evidence="1" type="ORF">AOY20_01080</name>
</gene>
<name>A0A0N9W4E5_9GAMM</name>
<dbReference type="EMBL" id="CP012808">
    <property type="protein sequence ID" value="ALH96639.1"/>
    <property type="molecule type" value="Genomic_DNA"/>
</dbReference>
<dbReference type="KEGG" id="aei:AOY20_01080"/>
<dbReference type="GO" id="GO:0009279">
    <property type="term" value="C:cell outer membrane"/>
    <property type="evidence" value="ECO:0007669"/>
    <property type="project" value="InterPro"/>
</dbReference>
<evidence type="ECO:0008006" key="3">
    <source>
        <dbReference type="Google" id="ProtNLM"/>
    </source>
</evidence>
<dbReference type="Pfam" id="PF05275">
    <property type="entry name" value="CopB"/>
    <property type="match status" value="1"/>
</dbReference>
<dbReference type="GO" id="GO:0005507">
    <property type="term" value="F:copper ion binding"/>
    <property type="evidence" value="ECO:0007669"/>
    <property type="project" value="InterPro"/>
</dbReference>